<name>A0A8S5MFC3_9CAUD</name>
<organism evidence="1">
    <name type="scientific">Siphoviridae sp. ctGFb30</name>
    <dbReference type="NCBI Taxonomy" id="2826219"/>
    <lineage>
        <taxon>Viruses</taxon>
        <taxon>Duplodnaviria</taxon>
        <taxon>Heunggongvirae</taxon>
        <taxon>Uroviricota</taxon>
        <taxon>Caudoviricetes</taxon>
    </lineage>
</organism>
<dbReference type="EMBL" id="BK014893">
    <property type="protein sequence ID" value="DAD81037.1"/>
    <property type="molecule type" value="Genomic_DNA"/>
</dbReference>
<evidence type="ECO:0000313" key="1">
    <source>
        <dbReference type="EMBL" id="DAD81037.1"/>
    </source>
</evidence>
<accession>A0A8S5MFC3</accession>
<sequence>MAFSLVSVSSGFLMSLNKAKHRPGFGFGALCILVRL</sequence>
<protein>
    <submittedName>
        <fullName evidence="1">Uncharacterized protein</fullName>
    </submittedName>
</protein>
<proteinExistence type="predicted"/>
<reference evidence="1" key="1">
    <citation type="journal article" date="2021" name="Proc. Natl. Acad. Sci. U.S.A.">
        <title>A Catalog of Tens of Thousands of Viruses from Human Metagenomes Reveals Hidden Associations with Chronic Diseases.</title>
        <authorList>
            <person name="Tisza M.J."/>
            <person name="Buck C.B."/>
        </authorList>
    </citation>
    <scope>NUCLEOTIDE SEQUENCE</scope>
    <source>
        <strain evidence="1">CtGFb30</strain>
    </source>
</reference>